<dbReference type="InterPro" id="IPR036682">
    <property type="entry name" value="OS_D_A10/PebIII_sf"/>
</dbReference>
<dbReference type="Proteomes" id="UP001162164">
    <property type="component" value="Unassembled WGS sequence"/>
</dbReference>
<feature type="signal peptide" evidence="1">
    <location>
        <begin position="1"/>
        <end position="18"/>
    </location>
</feature>
<proteinExistence type="predicted"/>
<evidence type="ECO:0008006" key="4">
    <source>
        <dbReference type="Google" id="ProtNLM"/>
    </source>
</evidence>
<comment type="caution">
    <text evidence="2">The sequence shown here is derived from an EMBL/GenBank/DDBJ whole genome shotgun (WGS) entry which is preliminary data.</text>
</comment>
<keyword evidence="3" id="KW-1185">Reference proteome</keyword>
<sequence length="128" mass="14231">ITFLACVALAAVIATASAYPQPATERPAVSDEALETTLKDKRYLMRQLKCALGEAPCDPVGRRLKSLAPLVLQGSCGQCTPQELRQIRKVLSYMQVNFPKEWNRVLKQYSDEIYSRPADKSFISIVLA</sequence>
<organism evidence="2 3">
    <name type="scientific">Molorchus minor</name>
    <dbReference type="NCBI Taxonomy" id="1323400"/>
    <lineage>
        <taxon>Eukaryota</taxon>
        <taxon>Metazoa</taxon>
        <taxon>Ecdysozoa</taxon>
        <taxon>Arthropoda</taxon>
        <taxon>Hexapoda</taxon>
        <taxon>Insecta</taxon>
        <taxon>Pterygota</taxon>
        <taxon>Neoptera</taxon>
        <taxon>Endopterygota</taxon>
        <taxon>Coleoptera</taxon>
        <taxon>Polyphaga</taxon>
        <taxon>Cucujiformia</taxon>
        <taxon>Chrysomeloidea</taxon>
        <taxon>Cerambycidae</taxon>
        <taxon>Lamiinae</taxon>
        <taxon>Monochamini</taxon>
        <taxon>Molorchus</taxon>
    </lineage>
</organism>
<name>A0ABQ9JTX5_9CUCU</name>
<feature type="chain" id="PRO_5045875461" description="Chemosensory protein" evidence="1">
    <location>
        <begin position="19"/>
        <end position="128"/>
    </location>
</feature>
<feature type="non-terminal residue" evidence="2">
    <location>
        <position position="1"/>
    </location>
</feature>
<protein>
    <recommendedName>
        <fullName evidence="4">Chemosensory protein</fullName>
    </recommendedName>
</protein>
<dbReference type="PANTHER" id="PTHR11257">
    <property type="entry name" value="CHEMOSENSORY PROTEIN-RELATED"/>
    <property type="match status" value="1"/>
</dbReference>
<dbReference type="Gene3D" id="1.10.2080.10">
    <property type="entry name" value="Insect odorant-binding protein A10/Ejaculatory bulb-specific protein 3"/>
    <property type="match status" value="1"/>
</dbReference>
<dbReference type="InterPro" id="IPR005055">
    <property type="entry name" value="A10/PebIII"/>
</dbReference>
<gene>
    <name evidence="2" type="ORF">NQ317_015985</name>
</gene>
<dbReference type="EMBL" id="JAPWTJ010000189">
    <property type="protein sequence ID" value="KAJ8981344.1"/>
    <property type="molecule type" value="Genomic_DNA"/>
</dbReference>
<evidence type="ECO:0000313" key="3">
    <source>
        <dbReference type="Proteomes" id="UP001162164"/>
    </source>
</evidence>
<dbReference type="SUPFAM" id="SSF100910">
    <property type="entry name" value="Chemosensory protein Csp2"/>
    <property type="match status" value="1"/>
</dbReference>
<evidence type="ECO:0000313" key="2">
    <source>
        <dbReference type="EMBL" id="KAJ8981344.1"/>
    </source>
</evidence>
<dbReference type="Pfam" id="PF03392">
    <property type="entry name" value="OS-D"/>
    <property type="match status" value="1"/>
</dbReference>
<dbReference type="PANTHER" id="PTHR11257:SF11">
    <property type="entry name" value="CHEMOSENSORY PROTEIN 17"/>
    <property type="match status" value="1"/>
</dbReference>
<accession>A0ABQ9JTX5</accession>
<evidence type="ECO:0000256" key="1">
    <source>
        <dbReference type="SAM" id="SignalP"/>
    </source>
</evidence>
<reference evidence="2" key="1">
    <citation type="journal article" date="2023" name="Insect Mol. Biol.">
        <title>Genome sequencing provides insights into the evolution of gene families encoding plant cell wall-degrading enzymes in longhorned beetles.</title>
        <authorList>
            <person name="Shin N.R."/>
            <person name="Okamura Y."/>
            <person name="Kirsch R."/>
            <person name="Pauchet Y."/>
        </authorList>
    </citation>
    <scope>NUCLEOTIDE SEQUENCE</scope>
    <source>
        <strain evidence="2">MMC_N1</strain>
    </source>
</reference>
<keyword evidence="1" id="KW-0732">Signal</keyword>